<keyword evidence="1" id="KW-0472">Membrane</keyword>
<protein>
    <submittedName>
        <fullName evidence="2">Uncharacterized protein</fullName>
    </submittedName>
</protein>
<gene>
    <name evidence="2" type="ORF">AGR7A_Lc10006</name>
</gene>
<dbReference type="EMBL" id="FCNP01000030">
    <property type="protein sequence ID" value="CVI57311.1"/>
    <property type="molecule type" value="Genomic_DNA"/>
</dbReference>
<reference evidence="2" key="1">
    <citation type="submission" date="2016-01" db="EMBL/GenBank/DDBJ databases">
        <authorList>
            <person name="Regsiter A."/>
            <person name="william w."/>
        </authorList>
    </citation>
    <scope>NUCLEOTIDE SEQUENCE</scope>
    <source>
        <strain evidence="2">NCPPB 1641</strain>
    </source>
</reference>
<proteinExistence type="predicted"/>
<evidence type="ECO:0000256" key="1">
    <source>
        <dbReference type="SAM" id="Phobius"/>
    </source>
</evidence>
<name>A0A1S7TS06_9HYPH</name>
<feature type="transmembrane region" description="Helical" evidence="1">
    <location>
        <begin position="74"/>
        <end position="95"/>
    </location>
</feature>
<accession>A0A1S7TS06</accession>
<keyword evidence="1" id="KW-1133">Transmembrane helix</keyword>
<organism evidence="2 3">
    <name type="scientific">Agrobacterium deltaense NCPPB 1641</name>
    <dbReference type="NCBI Taxonomy" id="1183425"/>
    <lineage>
        <taxon>Bacteria</taxon>
        <taxon>Pseudomonadati</taxon>
        <taxon>Pseudomonadota</taxon>
        <taxon>Alphaproteobacteria</taxon>
        <taxon>Hyphomicrobiales</taxon>
        <taxon>Rhizobiaceae</taxon>
        <taxon>Rhizobium/Agrobacterium group</taxon>
        <taxon>Agrobacterium</taxon>
    </lineage>
</organism>
<evidence type="ECO:0000313" key="3">
    <source>
        <dbReference type="Proteomes" id="UP000192140"/>
    </source>
</evidence>
<dbReference type="Proteomes" id="UP000192140">
    <property type="component" value="Unassembled WGS sequence"/>
</dbReference>
<feature type="transmembrane region" description="Helical" evidence="1">
    <location>
        <begin position="7"/>
        <end position="26"/>
    </location>
</feature>
<keyword evidence="1" id="KW-0812">Transmembrane</keyword>
<sequence>MLKRLTIVIVMILVSPIFGGAIYRYACWNRLTDADVFQATKMAYWDSLNIQEKTELRNESSVKCGPPHQVRDDFYGVSVGLAWSVFCAGVVDGLVVTSESFRINKCYRTRY</sequence>
<keyword evidence="3" id="KW-1185">Reference proteome</keyword>
<dbReference type="AlphaFoldDB" id="A0A1S7TS06"/>
<evidence type="ECO:0000313" key="2">
    <source>
        <dbReference type="EMBL" id="CVI57311.1"/>
    </source>
</evidence>
<comment type="caution">
    <text evidence="2">The sequence shown here is derived from an EMBL/GenBank/DDBJ whole genome shotgun (WGS) entry which is preliminary data.</text>
</comment>